<dbReference type="SUPFAM" id="SSF53098">
    <property type="entry name" value="Ribonuclease H-like"/>
    <property type="match status" value="1"/>
</dbReference>
<keyword evidence="3 5" id="KW-0269">Exonuclease</keyword>
<dbReference type="SUPFAM" id="SSF52113">
    <property type="entry name" value="BRCT domain"/>
    <property type="match status" value="1"/>
</dbReference>
<evidence type="ECO:0000256" key="1">
    <source>
        <dbReference type="ARBA" id="ARBA00022722"/>
    </source>
</evidence>
<dbReference type="PANTHER" id="PTHR30231">
    <property type="entry name" value="DNA POLYMERASE III SUBUNIT EPSILON"/>
    <property type="match status" value="1"/>
</dbReference>
<dbReference type="InterPro" id="IPR036397">
    <property type="entry name" value="RNaseH_sf"/>
</dbReference>
<keyword evidence="6" id="KW-1185">Reference proteome</keyword>
<protein>
    <submittedName>
        <fullName evidence="5">Exonuclease domain-containing protein</fullName>
    </submittedName>
</protein>
<reference evidence="5 6" key="1">
    <citation type="submission" date="2024-04" db="EMBL/GenBank/DDBJ databases">
        <authorList>
            <person name="Wu Y.S."/>
            <person name="Zhang L."/>
        </authorList>
    </citation>
    <scope>NUCLEOTIDE SEQUENCE [LARGE SCALE GENOMIC DNA]</scope>
    <source>
        <strain evidence="5 6">KG-01</strain>
    </source>
</reference>
<evidence type="ECO:0000259" key="4">
    <source>
        <dbReference type="PROSITE" id="PS50172"/>
    </source>
</evidence>
<comment type="caution">
    <text evidence="5">The sequence shown here is derived from an EMBL/GenBank/DDBJ whole genome shotgun (WGS) entry which is preliminary data.</text>
</comment>
<dbReference type="Pfam" id="PF00533">
    <property type="entry name" value="BRCT"/>
    <property type="match status" value="1"/>
</dbReference>
<dbReference type="CDD" id="cd17748">
    <property type="entry name" value="BRCT_DNA_ligase_like"/>
    <property type="match status" value="1"/>
</dbReference>
<dbReference type="InterPro" id="IPR001357">
    <property type="entry name" value="BRCT_dom"/>
</dbReference>
<dbReference type="RefSeq" id="WP_342303202.1">
    <property type="nucleotide sequence ID" value="NZ_JBCEWA010000016.1"/>
</dbReference>
<gene>
    <name evidence="5" type="ORF">AAF454_14375</name>
</gene>
<evidence type="ECO:0000256" key="2">
    <source>
        <dbReference type="ARBA" id="ARBA00022801"/>
    </source>
</evidence>
<dbReference type="PANTHER" id="PTHR30231:SF4">
    <property type="entry name" value="PROTEIN NEN2"/>
    <property type="match status" value="1"/>
</dbReference>
<organism evidence="5 6">
    <name type="scientific">Kurthia gibsonii</name>
    <dbReference type="NCBI Taxonomy" id="33946"/>
    <lineage>
        <taxon>Bacteria</taxon>
        <taxon>Bacillati</taxon>
        <taxon>Bacillota</taxon>
        <taxon>Bacilli</taxon>
        <taxon>Bacillales</taxon>
        <taxon>Caryophanaceae</taxon>
        <taxon>Kurthia</taxon>
    </lineage>
</organism>
<accession>A0ABU9LR50</accession>
<dbReference type="Gene3D" id="3.30.420.10">
    <property type="entry name" value="Ribonuclease H-like superfamily/Ribonuclease H"/>
    <property type="match status" value="1"/>
</dbReference>
<evidence type="ECO:0000313" key="6">
    <source>
        <dbReference type="Proteomes" id="UP001398420"/>
    </source>
</evidence>
<feature type="domain" description="BRCT" evidence="4">
    <location>
        <begin position="167"/>
        <end position="258"/>
    </location>
</feature>
<evidence type="ECO:0000256" key="3">
    <source>
        <dbReference type="ARBA" id="ARBA00022839"/>
    </source>
</evidence>
<dbReference type="InterPro" id="IPR012337">
    <property type="entry name" value="RNaseH-like_sf"/>
</dbReference>
<keyword evidence="1" id="KW-0540">Nuclease</keyword>
<keyword evidence="2" id="KW-0378">Hydrolase</keyword>
<proteinExistence type="predicted"/>
<dbReference type="EMBL" id="JBCEWA010000016">
    <property type="protein sequence ID" value="MEL5989587.1"/>
    <property type="molecule type" value="Genomic_DNA"/>
</dbReference>
<dbReference type="PROSITE" id="PS50172">
    <property type="entry name" value="BRCT"/>
    <property type="match status" value="1"/>
</dbReference>
<dbReference type="InterPro" id="IPR036420">
    <property type="entry name" value="BRCT_dom_sf"/>
</dbReference>
<dbReference type="Pfam" id="PF00929">
    <property type="entry name" value="RNase_T"/>
    <property type="match status" value="1"/>
</dbReference>
<name>A0ABU9LR50_9BACL</name>
<dbReference type="GO" id="GO:0004527">
    <property type="term" value="F:exonuclease activity"/>
    <property type="evidence" value="ECO:0007669"/>
    <property type="project" value="UniProtKB-KW"/>
</dbReference>
<sequence length="258" mass="29489">MNYVTLSVKAANQWPDSICAIELIRIEENTIVDSFSTYVQTLQTFDPFYTSIHGIEANDVQLAPTFESLIPILERWLQHQTVISYFAPYDHLCLQESFEACGKLMPLFTHKNLLSDMKAQWPTLSSYTLYDVHVKVQTKEALNDAERIVQIAQALENKQALTHLETVATKSLVQKTVVFTGALEQMTRSEAARKVMQAGGFFSNTMTKKVDVLVVSERSQQQYDATQKQSSKWTKAIHLQQQGFPIQIISEKEFFIWL</sequence>
<evidence type="ECO:0000313" key="5">
    <source>
        <dbReference type="EMBL" id="MEL5989587.1"/>
    </source>
</evidence>
<dbReference type="InterPro" id="IPR013520">
    <property type="entry name" value="Ribonucl_H"/>
</dbReference>
<dbReference type="Gene3D" id="3.40.50.10190">
    <property type="entry name" value="BRCT domain"/>
    <property type="match status" value="1"/>
</dbReference>
<dbReference type="Proteomes" id="UP001398420">
    <property type="component" value="Unassembled WGS sequence"/>
</dbReference>